<dbReference type="EMBL" id="VICG01000008">
    <property type="protein sequence ID" value="KAA8569250.1"/>
    <property type="molecule type" value="Genomic_DNA"/>
</dbReference>
<organism evidence="1 2">
    <name type="scientific">Monilinia fructicola</name>
    <name type="common">Brown rot fungus</name>
    <name type="synonym">Ciboria fructicola</name>
    <dbReference type="NCBI Taxonomy" id="38448"/>
    <lineage>
        <taxon>Eukaryota</taxon>
        <taxon>Fungi</taxon>
        <taxon>Dikarya</taxon>
        <taxon>Ascomycota</taxon>
        <taxon>Pezizomycotina</taxon>
        <taxon>Leotiomycetes</taxon>
        <taxon>Helotiales</taxon>
        <taxon>Sclerotiniaceae</taxon>
        <taxon>Monilinia</taxon>
    </lineage>
</organism>
<keyword evidence="2" id="KW-1185">Reference proteome</keyword>
<name>A0A5M9JKR5_MONFR</name>
<comment type="caution">
    <text evidence="1">The sequence shown here is derived from an EMBL/GenBank/DDBJ whole genome shotgun (WGS) entry which is preliminary data.</text>
</comment>
<reference evidence="1 2" key="1">
    <citation type="submission" date="2019-06" db="EMBL/GenBank/DDBJ databases">
        <title>Genome Sequence of the Brown Rot Fungal Pathogen Monilinia fructicola.</title>
        <authorList>
            <person name="De Miccolis Angelini R.M."/>
            <person name="Landi L."/>
            <person name="Abate D."/>
            <person name="Pollastro S."/>
            <person name="Romanazzi G."/>
            <person name="Faretra F."/>
        </authorList>
    </citation>
    <scope>NUCLEOTIDE SEQUENCE [LARGE SCALE GENOMIC DNA]</scope>
    <source>
        <strain evidence="1 2">Mfrc123</strain>
    </source>
</reference>
<evidence type="ECO:0000313" key="2">
    <source>
        <dbReference type="Proteomes" id="UP000322873"/>
    </source>
</evidence>
<protein>
    <submittedName>
        <fullName evidence="1">Uncharacterized protein</fullName>
    </submittedName>
</protein>
<sequence length="86" mass="9704">MSTLYCQLIFLHFPVKGPILDTGESKKVKGLEDLVLAALNNKNFKVIWHNLHSVVLIRTHTATNLFSWAPKLTCSIVPFLRSGSRQ</sequence>
<dbReference type="Proteomes" id="UP000322873">
    <property type="component" value="Unassembled WGS sequence"/>
</dbReference>
<accession>A0A5M9JKR5</accession>
<gene>
    <name evidence="1" type="ORF">EYC84_000914</name>
</gene>
<dbReference type="AlphaFoldDB" id="A0A5M9JKR5"/>
<proteinExistence type="predicted"/>
<evidence type="ECO:0000313" key="1">
    <source>
        <dbReference type="EMBL" id="KAA8569250.1"/>
    </source>
</evidence>